<name>A0ABW3ZER9_9RHOB</name>
<feature type="domain" description="Amine oxidase" evidence="1">
    <location>
        <begin position="16"/>
        <end position="399"/>
    </location>
</feature>
<dbReference type="PRINTS" id="PR00419">
    <property type="entry name" value="ADXRDTASE"/>
</dbReference>
<dbReference type="NCBIfam" id="NF005560">
    <property type="entry name" value="PRK07233.1"/>
    <property type="match status" value="1"/>
</dbReference>
<reference evidence="3" key="1">
    <citation type="journal article" date="2019" name="Int. J. Syst. Evol. Microbiol.">
        <title>The Global Catalogue of Microorganisms (GCM) 10K type strain sequencing project: providing services to taxonomists for standard genome sequencing and annotation.</title>
        <authorList>
            <consortium name="The Broad Institute Genomics Platform"/>
            <consortium name="The Broad Institute Genome Sequencing Center for Infectious Disease"/>
            <person name="Wu L."/>
            <person name="Ma J."/>
        </authorList>
    </citation>
    <scope>NUCLEOTIDE SEQUENCE [LARGE SCALE GENOMIC DNA]</scope>
    <source>
        <strain evidence="3">CCUG 62953</strain>
    </source>
</reference>
<dbReference type="PANTHER" id="PTHR42923">
    <property type="entry name" value="PROTOPORPHYRINOGEN OXIDASE"/>
    <property type="match status" value="1"/>
</dbReference>
<sequence>MSEPLKIAVIGAGPMGLAVAYQLVRDGHRPVIYEAAPRPGGMAVCFDFGGDMIERFYHFHATSDDDFFALLDELGLGQDMRWVNTKMGYYYRGEVQDWGNPTALLRFRGLGLAAKFRYALHAFLCTKRRDWSGLDRQRAKPWLRKWVGAEAYETLWRRLIDYKFYHEGDDLSAAWIWSRVRRIGLSRESLMKEKLGYLQGGSQAYIDAVVAAIEAGGGSFRLGAPVEEVTLDGPRVTGIRSGGGQEDYDLVISTAPLPYVPQMIPDLPATLRDQYAAIRNVAVVCVIAKLARPLTDKFWLNVNDPEMDIPGLVEYTNLRPMDHTIVYVPFYMPGDHPSYLDSDAAFCDKVRRYLRTINPALTEEDILDVIASRYRYSQPVCGPGFLDTLPPANLPIQGLWVADTSYYYPEDRGISESTGYGRQMARDAVAAALAAR</sequence>
<evidence type="ECO:0000313" key="2">
    <source>
        <dbReference type="EMBL" id="MFD1341302.1"/>
    </source>
</evidence>
<dbReference type="SUPFAM" id="SSF51905">
    <property type="entry name" value="FAD/NAD(P)-binding domain"/>
    <property type="match status" value="1"/>
</dbReference>
<dbReference type="Gene3D" id="3.50.50.60">
    <property type="entry name" value="FAD/NAD(P)-binding domain"/>
    <property type="match status" value="1"/>
</dbReference>
<dbReference type="InterPro" id="IPR036188">
    <property type="entry name" value="FAD/NAD-bd_sf"/>
</dbReference>
<dbReference type="InterPro" id="IPR050464">
    <property type="entry name" value="Zeta_carotene_desat/Oxidored"/>
</dbReference>
<gene>
    <name evidence="2" type="ORF">ACFQ4E_02610</name>
</gene>
<dbReference type="Pfam" id="PF01593">
    <property type="entry name" value="Amino_oxidase"/>
    <property type="match status" value="1"/>
</dbReference>
<keyword evidence="3" id="KW-1185">Reference proteome</keyword>
<evidence type="ECO:0000259" key="1">
    <source>
        <dbReference type="Pfam" id="PF01593"/>
    </source>
</evidence>
<dbReference type="Proteomes" id="UP001597135">
    <property type="component" value="Unassembled WGS sequence"/>
</dbReference>
<comment type="caution">
    <text evidence="2">The sequence shown here is derived from an EMBL/GenBank/DDBJ whole genome shotgun (WGS) entry which is preliminary data.</text>
</comment>
<dbReference type="PANTHER" id="PTHR42923:SF46">
    <property type="entry name" value="AMINE OXIDASE"/>
    <property type="match status" value="1"/>
</dbReference>
<dbReference type="InterPro" id="IPR002937">
    <property type="entry name" value="Amino_oxidase"/>
</dbReference>
<protein>
    <submittedName>
        <fullName evidence="2">NAD(P)/FAD-dependent oxidoreductase</fullName>
    </submittedName>
</protein>
<organism evidence="2 3">
    <name type="scientific">Litorisediminicola beolgyonensis</name>
    <dbReference type="NCBI Taxonomy" id="1173614"/>
    <lineage>
        <taxon>Bacteria</taxon>
        <taxon>Pseudomonadati</taxon>
        <taxon>Pseudomonadota</taxon>
        <taxon>Alphaproteobacteria</taxon>
        <taxon>Rhodobacterales</taxon>
        <taxon>Paracoccaceae</taxon>
        <taxon>Litorisediminicola</taxon>
    </lineage>
</organism>
<dbReference type="EMBL" id="JBHTMU010000003">
    <property type="protein sequence ID" value="MFD1341302.1"/>
    <property type="molecule type" value="Genomic_DNA"/>
</dbReference>
<proteinExistence type="predicted"/>
<accession>A0ABW3ZER9</accession>
<dbReference type="RefSeq" id="WP_386801361.1">
    <property type="nucleotide sequence ID" value="NZ_JBHTMU010000003.1"/>
</dbReference>
<evidence type="ECO:0000313" key="3">
    <source>
        <dbReference type="Proteomes" id="UP001597135"/>
    </source>
</evidence>